<feature type="region of interest" description="Disordered" evidence="1">
    <location>
        <begin position="939"/>
        <end position="959"/>
    </location>
</feature>
<accession>A0ABQ9HC05</accession>
<sequence>MRVIDRSMEQRWNGRGETEYPRENTPTNDVVWHDSHMPKTGMTRLGIELGSPCVPMFDVPFRTFSHPPNVKPLTNFILRRVLGVICIEGILLALEREIKETDPANDVLSGKGRRTKTAAHEKKMGDGVLFSRIAGHSHNGALENITNEQCNEKTARQYRDLRLAAMAHFIRVAVSLLLLPCFSASNVRNSRCKAGHTTLVRNMERQYACAVMADMHIVYAVLSPITAFTHSSQTVFVRPALHDRLHTWQATKSSLTNIFRCLEHFSTETVTSRKLGVTGGGSNKGWVVTVDVVRIVPNRSQHCVHQTTCREVRQLVQERHRRTTQNTFATCNYLVSVKMRNPKRETDREKATVESLTQAAQAASRGQSVRQTASRGQSVRCETSCFKRTACALLSYVPENLKSRCPTQTWVDKQQVRHDWFSGLLKSHTTLAIRTAEAISLSRASYFDKVNVKGFFDKLGELYNRYHFGLSDIYNTDKTGVASVYESVKRVARKGFKQPMVVFPRVRNHDHFIRDGPLDCAGAGSRSGWMTEVEFLMFMKHFVHSVRSSKERPVLLLDNHQSHLLPNILDYAKNIGVVMLSFLPHCTHLLQPLDRSVYGPLKKHINTAMDGWICSRHSQRFSAEMEGQQTTVRSITIYDILAIKCGIFPFNSKIFTDADFGPLFFTDTPNPAASIAANVSSLPNPVTNNLVDEYSVRNPASTTSANGSYLPNPVTNTLVDESSMPNTASSTSANVFSLHNPVMNTLVDEYSVPNPVSSTSVNVSSLPNPVDESSVQNPASSTSANVFSLPNKVKNTLVDESSVLNPVSSSSVNMHYLPNQVTNTSVDESSMPNPVVSISVNVSSLPNTAKNTSIHKTSMPTPTANISADSSVVDSNPKRFSLSLNSDREKNACETTHVANSNESAKSRASPPAALSKTPVSDVTSKDHFHLNQCYHFLNRGQEKQQRRKPNMRSSGYKA</sequence>
<feature type="region of interest" description="Disordered" evidence="1">
    <location>
        <begin position="896"/>
        <end position="922"/>
    </location>
</feature>
<organism evidence="3 4">
    <name type="scientific">Dryococelus australis</name>
    <dbReference type="NCBI Taxonomy" id="614101"/>
    <lineage>
        <taxon>Eukaryota</taxon>
        <taxon>Metazoa</taxon>
        <taxon>Ecdysozoa</taxon>
        <taxon>Arthropoda</taxon>
        <taxon>Hexapoda</taxon>
        <taxon>Insecta</taxon>
        <taxon>Pterygota</taxon>
        <taxon>Neoptera</taxon>
        <taxon>Polyneoptera</taxon>
        <taxon>Phasmatodea</taxon>
        <taxon>Verophasmatodea</taxon>
        <taxon>Anareolatae</taxon>
        <taxon>Phasmatidae</taxon>
        <taxon>Eurycanthinae</taxon>
        <taxon>Dryococelus</taxon>
    </lineage>
</organism>
<feature type="region of interest" description="Disordered" evidence="1">
    <location>
        <begin position="763"/>
        <end position="783"/>
    </location>
</feature>
<dbReference type="InterPro" id="IPR050863">
    <property type="entry name" value="CenT-Element_Derived"/>
</dbReference>
<dbReference type="Proteomes" id="UP001159363">
    <property type="component" value="Chromosome 5"/>
</dbReference>
<dbReference type="PANTHER" id="PTHR19303:SF74">
    <property type="entry name" value="POGO TRANSPOSABLE ELEMENT WITH KRAB DOMAIN"/>
    <property type="match status" value="1"/>
</dbReference>
<keyword evidence="4" id="KW-1185">Reference proteome</keyword>
<dbReference type="InterPro" id="IPR004875">
    <property type="entry name" value="DDE_SF_endonuclease_dom"/>
</dbReference>
<feature type="compositionally biased region" description="Polar residues" evidence="1">
    <location>
        <begin position="771"/>
        <end position="783"/>
    </location>
</feature>
<comment type="caution">
    <text evidence="3">The sequence shown here is derived from an EMBL/GenBank/DDBJ whole genome shotgun (WGS) entry which is preliminary data.</text>
</comment>
<reference evidence="3 4" key="1">
    <citation type="submission" date="2023-02" db="EMBL/GenBank/DDBJ databases">
        <title>LHISI_Scaffold_Assembly.</title>
        <authorList>
            <person name="Stuart O.P."/>
            <person name="Cleave R."/>
            <person name="Magrath M.J.L."/>
            <person name="Mikheyev A.S."/>
        </authorList>
    </citation>
    <scope>NUCLEOTIDE SEQUENCE [LARGE SCALE GENOMIC DNA]</scope>
    <source>
        <strain evidence="3">Daus_M_001</strain>
        <tissue evidence="3">Leg muscle</tissue>
    </source>
</reference>
<feature type="compositionally biased region" description="Basic and acidic residues" evidence="1">
    <location>
        <begin position="1"/>
        <end position="22"/>
    </location>
</feature>
<evidence type="ECO:0000313" key="3">
    <source>
        <dbReference type="EMBL" id="KAJ8881784.1"/>
    </source>
</evidence>
<dbReference type="PANTHER" id="PTHR19303">
    <property type="entry name" value="TRANSPOSON"/>
    <property type="match status" value="1"/>
</dbReference>
<feature type="region of interest" description="Disordered" evidence="1">
    <location>
        <begin position="1"/>
        <end position="29"/>
    </location>
</feature>
<feature type="domain" description="DDE-1" evidence="2">
    <location>
        <begin position="507"/>
        <end position="614"/>
    </location>
</feature>
<dbReference type="EMBL" id="JARBHB010000006">
    <property type="protein sequence ID" value="KAJ8881784.1"/>
    <property type="molecule type" value="Genomic_DNA"/>
</dbReference>
<evidence type="ECO:0000259" key="2">
    <source>
        <dbReference type="Pfam" id="PF03184"/>
    </source>
</evidence>
<proteinExistence type="predicted"/>
<evidence type="ECO:0000313" key="4">
    <source>
        <dbReference type="Proteomes" id="UP001159363"/>
    </source>
</evidence>
<evidence type="ECO:0000256" key="1">
    <source>
        <dbReference type="SAM" id="MobiDB-lite"/>
    </source>
</evidence>
<gene>
    <name evidence="3" type="ORF">PR048_018270</name>
</gene>
<dbReference type="Pfam" id="PF03184">
    <property type="entry name" value="DDE_1"/>
    <property type="match status" value="1"/>
</dbReference>
<feature type="region of interest" description="Disordered" evidence="1">
    <location>
        <begin position="849"/>
        <end position="875"/>
    </location>
</feature>
<name>A0ABQ9HC05_9NEOP</name>
<feature type="compositionally biased region" description="Polar residues" evidence="1">
    <location>
        <begin position="849"/>
        <end position="874"/>
    </location>
</feature>
<protein>
    <recommendedName>
        <fullName evidence="2">DDE-1 domain-containing protein</fullName>
    </recommendedName>
</protein>